<gene>
    <name evidence="7" type="ORF">FHW12_000114</name>
</gene>
<dbReference type="GO" id="GO:0004725">
    <property type="term" value="F:protein tyrosine phosphatase activity"/>
    <property type="evidence" value="ECO:0007669"/>
    <property type="project" value="UniProtKB-EC"/>
</dbReference>
<evidence type="ECO:0000256" key="1">
    <source>
        <dbReference type="ARBA" id="ARBA00011063"/>
    </source>
</evidence>
<name>A0A839ETK9_9GAMM</name>
<dbReference type="RefSeq" id="WP_182529046.1">
    <property type="nucleotide sequence ID" value="NZ_JACGXL010000001.1"/>
</dbReference>
<evidence type="ECO:0000313" key="8">
    <source>
        <dbReference type="Proteomes" id="UP000550401"/>
    </source>
</evidence>
<dbReference type="CDD" id="cd16343">
    <property type="entry name" value="LMWPTP"/>
    <property type="match status" value="1"/>
</dbReference>
<dbReference type="InterPro" id="IPR050438">
    <property type="entry name" value="LMW_PTPase"/>
</dbReference>
<evidence type="ECO:0000259" key="6">
    <source>
        <dbReference type="SMART" id="SM00226"/>
    </source>
</evidence>
<keyword evidence="3 7" id="KW-0378">Hydrolase</keyword>
<dbReference type="InterPro" id="IPR017867">
    <property type="entry name" value="Tyr_phospatase_low_mol_wt"/>
</dbReference>
<dbReference type="PANTHER" id="PTHR11717">
    <property type="entry name" value="LOW MOLECULAR WEIGHT PROTEIN TYROSINE PHOSPHATASE"/>
    <property type="match status" value="1"/>
</dbReference>
<reference evidence="7 8" key="1">
    <citation type="submission" date="2020-07" db="EMBL/GenBank/DDBJ databases">
        <title>Genomic Encyclopedia of Type Strains, Phase IV (KMG-V): Genome sequencing to study the core and pangenomes of soil and plant-associated prokaryotes.</title>
        <authorList>
            <person name="Whitman W."/>
        </authorList>
    </citation>
    <scope>NUCLEOTIDE SEQUENCE [LARGE SCALE GENOMIC DNA]</scope>
    <source>
        <strain evidence="7 8">RH2WT43</strain>
    </source>
</reference>
<dbReference type="Pfam" id="PF01451">
    <property type="entry name" value="LMWPc"/>
    <property type="match status" value="1"/>
</dbReference>
<dbReference type="PANTHER" id="PTHR11717:SF7">
    <property type="entry name" value="LOW MOLECULAR WEIGHT PHOSPHOTYROSINE PROTEIN PHOSPHATASE"/>
    <property type="match status" value="1"/>
</dbReference>
<evidence type="ECO:0000256" key="2">
    <source>
        <dbReference type="ARBA" id="ARBA00013064"/>
    </source>
</evidence>
<comment type="similarity">
    <text evidence="1">Belongs to the low molecular weight phosphotyrosine protein phosphatase family.</text>
</comment>
<feature type="domain" description="Phosphotyrosine protein phosphatase I" evidence="6">
    <location>
        <begin position="7"/>
        <end position="147"/>
    </location>
</feature>
<dbReference type="InterPro" id="IPR036196">
    <property type="entry name" value="Ptyr_pPase_sf"/>
</dbReference>
<dbReference type="AlphaFoldDB" id="A0A839ETK9"/>
<evidence type="ECO:0000256" key="4">
    <source>
        <dbReference type="ARBA" id="ARBA00022912"/>
    </source>
</evidence>
<feature type="active site" evidence="5">
    <location>
        <position position="19"/>
    </location>
</feature>
<dbReference type="PRINTS" id="PR00719">
    <property type="entry name" value="LMWPTPASE"/>
</dbReference>
<dbReference type="Gene3D" id="3.40.50.2300">
    <property type="match status" value="1"/>
</dbReference>
<accession>A0A839ETK9</accession>
<sequence length="156" mass="17447">MDTNARQRILFICMGNICRSPTAEGIARAEFARAGLDVDVDSAGTEDYHVGEPPDERAIRAAAAYGYDIAELRARQVTSADFERFDLVFAMDRMNLRALQRFHRGLGVAPTLFLGDTELPDPYYGSARDFDRVVELSRKGVEGLIRRLRSPKARHG</sequence>
<proteinExistence type="inferred from homology"/>
<feature type="active site" description="Proton donor" evidence="5">
    <location>
        <position position="121"/>
    </location>
</feature>
<evidence type="ECO:0000313" key="7">
    <source>
        <dbReference type="EMBL" id="MBA8885923.1"/>
    </source>
</evidence>
<protein>
    <recommendedName>
        <fullName evidence="2">protein-tyrosine-phosphatase</fullName>
        <ecNumber evidence="2">3.1.3.48</ecNumber>
    </recommendedName>
</protein>
<keyword evidence="8" id="KW-1185">Reference proteome</keyword>
<keyword evidence="4" id="KW-0904">Protein phosphatase</keyword>
<comment type="caution">
    <text evidence="7">The sequence shown here is derived from an EMBL/GenBank/DDBJ whole genome shotgun (WGS) entry which is preliminary data.</text>
</comment>
<dbReference type="InterPro" id="IPR023485">
    <property type="entry name" value="Ptyr_pPase"/>
</dbReference>
<evidence type="ECO:0000256" key="5">
    <source>
        <dbReference type="PIRSR" id="PIRSR617867-1"/>
    </source>
</evidence>
<dbReference type="Proteomes" id="UP000550401">
    <property type="component" value="Unassembled WGS sequence"/>
</dbReference>
<organism evidence="7 8">
    <name type="scientific">Dokdonella fugitiva</name>
    <dbReference type="NCBI Taxonomy" id="328517"/>
    <lineage>
        <taxon>Bacteria</taxon>
        <taxon>Pseudomonadati</taxon>
        <taxon>Pseudomonadota</taxon>
        <taxon>Gammaproteobacteria</taxon>
        <taxon>Lysobacterales</taxon>
        <taxon>Rhodanobacteraceae</taxon>
        <taxon>Dokdonella</taxon>
    </lineage>
</organism>
<dbReference type="EC" id="3.1.3.48" evidence="2"/>
<evidence type="ECO:0000256" key="3">
    <source>
        <dbReference type="ARBA" id="ARBA00022801"/>
    </source>
</evidence>
<dbReference type="SMART" id="SM00226">
    <property type="entry name" value="LMWPc"/>
    <property type="match status" value="1"/>
</dbReference>
<feature type="active site" description="Nucleophile" evidence="5">
    <location>
        <position position="13"/>
    </location>
</feature>
<dbReference type="EMBL" id="JACGXL010000001">
    <property type="protein sequence ID" value="MBA8885923.1"/>
    <property type="molecule type" value="Genomic_DNA"/>
</dbReference>
<dbReference type="SUPFAM" id="SSF52788">
    <property type="entry name" value="Phosphotyrosine protein phosphatases I"/>
    <property type="match status" value="1"/>
</dbReference>